<sequence length="326" mass="36001">MALADLSSSPAGIFFSNNADNPNQVSDMIREIENEWFSQIRDTRREYEEKGYIVEVNYGSSTGDMGGRVDNWRDVLAVYAVTHVSEGRGAVAFGEEDVIKLRDLFFEMNPVTVSAYTAQNTDGQTTAYADIGVTNMRWIQMEEKYNMNEEQKETLVFLMSAENTPLWKQLGIGTVDTGVHGDISVIIAKLPPGTRGTSIVEYALSRLGDPYSMELRGQGNYIDCSGLTQWAYAQAGIGIPWTAAEQARYCVENNKVIDASQLLPGDLIFWSYPNSSRVKDRFMAIGHVAIYAGNGMMVEAAPSAGGVVYREVSVQGEPVLYARPHV</sequence>
<protein>
    <submittedName>
        <fullName evidence="6">C40 family peptidase</fullName>
    </submittedName>
</protein>
<evidence type="ECO:0000256" key="4">
    <source>
        <dbReference type="ARBA" id="ARBA00022807"/>
    </source>
</evidence>
<dbReference type="PANTHER" id="PTHR47359">
    <property type="entry name" value="PEPTIDOGLYCAN DL-ENDOPEPTIDASE CWLO"/>
    <property type="match status" value="1"/>
</dbReference>
<evidence type="ECO:0000256" key="1">
    <source>
        <dbReference type="ARBA" id="ARBA00007074"/>
    </source>
</evidence>
<evidence type="ECO:0000259" key="5">
    <source>
        <dbReference type="PROSITE" id="PS51935"/>
    </source>
</evidence>
<dbReference type="InterPro" id="IPR051794">
    <property type="entry name" value="PG_Endopeptidase_C40"/>
</dbReference>
<dbReference type="PROSITE" id="PS51935">
    <property type="entry name" value="NLPC_P60"/>
    <property type="match status" value="1"/>
</dbReference>
<evidence type="ECO:0000256" key="3">
    <source>
        <dbReference type="ARBA" id="ARBA00022801"/>
    </source>
</evidence>
<accession>A0ABR7EGI5</accession>
<keyword evidence="7" id="KW-1185">Reference proteome</keyword>
<dbReference type="InterPro" id="IPR000064">
    <property type="entry name" value="NLP_P60_dom"/>
</dbReference>
<comment type="similarity">
    <text evidence="1">Belongs to the peptidase C40 family.</text>
</comment>
<dbReference type="Gene3D" id="3.90.1720.10">
    <property type="entry name" value="endopeptidase domain like (from Nostoc punctiforme)"/>
    <property type="match status" value="1"/>
</dbReference>
<evidence type="ECO:0000313" key="7">
    <source>
        <dbReference type="Proteomes" id="UP000606889"/>
    </source>
</evidence>
<dbReference type="InterPro" id="IPR038765">
    <property type="entry name" value="Papain-like_cys_pep_sf"/>
</dbReference>
<keyword evidence="3" id="KW-0378">Hydrolase</keyword>
<proteinExistence type="inferred from homology"/>
<evidence type="ECO:0000313" key="6">
    <source>
        <dbReference type="EMBL" id="MBC5648144.1"/>
    </source>
</evidence>
<gene>
    <name evidence="6" type="ORF">H8S18_07315</name>
</gene>
<reference evidence="6 7" key="1">
    <citation type="submission" date="2020-08" db="EMBL/GenBank/DDBJ databases">
        <title>Genome public.</title>
        <authorList>
            <person name="Liu C."/>
            <person name="Sun Q."/>
        </authorList>
    </citation>
    <scope>NUCLEOTIDE SEQUENCE [LARGE SCALE GENOMIC DNA]</scope>
    <source>
        <strain evidence="6 7">NSJ-35</strain>
    </source>
</reference>
<evidence type="ECO:0000256" key="2">
    <source>
        <dbReference type="ARBA" id="ARBA00022670"/>
    </source>
</evidence>
<keyword evidence="4" id="KW-0788">Thiol protease</keyword>
<comment type="caution">
    <text evidence="6">The sequence shown here is derived from an EMBL/GenBank/DDBJ whole genome shotgun (WGS) entry which is preliminary data.</text>
</comment>
<feature type="domain" description="NlpC/P60" evidence="5">
    <location>
        <begin position="193"/>
        <end position="326"/>
    </location>
</feature>
<dbReference type="SUPFAM" id="SSF54001">
    <property type="entry name" value="Cysteine proteinases"/>
    <property type="match status" value="1"/>
</dbReference>
<dbReference type="Pfam" id="PF00877">
    <property type="entry name" value="NLPC_P60"/>
    <property type="match status" value="1"/>
</dbReference>
<dbReference type="EMBL" id="JACOON010000003">
    <property type="protein sequence ID" value="MBC5648144.1"/>
    <property type="molecule type" value="Genomic_DNA"/>
</dbReference>
<name>A0ABR7EGI5_9FIRM</name>
<keyword evidence="2" id="KW-0645">Protease</keyword>
<organism evidence="6 7">
    <name type="scientific">Christensenella tenuis</name>
    <dbReference type="NCBI Taxonomy" id="2763033"/>
    <lineage>
        <taxon>Bacteria</taxon>
        <taxon>Bacillati</taxon>
        <taxon>Bacillota</taxon>
        <taxon>Clostridia</taxon>
        <taxon>Christensenellales</taxon>
        <taxon>Christensenellaceae</taxon>
        <taxon>Christensenella</taxon>
    </lineage>
</organism>
<dbReference type="PANTHER" id="PTHR47359:SF3">
    <property type="entry name" value="NLP_P60 DOMAIN-CONTAINING PROTEIN-RELATED"/>
    <property type="match status" value="1"/>
</dbReference>
<dbReference type="Proteomes" id="UP000606889">
    <property type="component" value="Unassembled WGS sequence"/>
</dbReference>